<protein>
    <submittedName>
        <fullName evidence="2">DUF3027 domain-containing protein</fullName>
    </submittedName>
</protein>
<dbReference type="Proteomes" id="UP000501003">
    <property type="component" value="Chromosome"/>
</dbReference>
<dbReference type="KEGG" id="aqg:HRU87_01705"/>
<organism evidence="2 3">
    <name type="scientific">Aquiluna borgnonia</name>
    <dbReference type="NCBI Taxonomy" id="2499157"/>
    <lineage>
        <taxon>Bacteria</taxon>
        <taxon>Bacillati</taxon>
        <taxon>Actinomycetota</taxon>
        <taxon>Actinomycetes</taxon>
        <taxon>Micrococcales</taxon>
        <taxon>Microbacteriaceae</taxon>
        <taxon>Luna cluster</taxon>
        <taxon>Luna-1 subcluster</taxon>
        <taxon>Aquiluna</taxon>
    </lineage>
</organism>
<dbReference type="RefSeq" id="WP_173493242.1">
    <property type="nucleotide sequence ID" value="NZ_CP054056.1"/>
</dbReference>
<feature type="region of interest" description="Disordered" evidence="1">
    <location>
        <begin position="123"/>
        <end position="173"/>
    </location>
</feature>
<dbReference type="Pfam" id="PF11228">
    <property type="entry name" value="DUF3027"/>
    <property type="match status" value="1"/>
</dbReference>
<accession>A0A7D4PYB2</accession>
<proteinExistence type="predicted"/>
<name>A0A7D4PYB2_9MICO</name>
<keyword evidence="3" id="KW-1185">Reference proteome</keyword>
<gene>
    <name evidence="2" type="ORF">HRU87_01705</name>
</gene>
<dbReference type="EMBL" id="CP054056">
    <property type="protein sequence ID" value="QKJ24945.1"/>
    <property type="molecule type" value="Genomic_DNA"/>
</dbReference>
<feature type="compositionally biased region" description="Polar residues" evidence="1">
    <location>
        <begin position="164"/>
        <end position="173"/>
    </location>
</feature>
<dbReference type="AlphaFoldDB" id="A0A7D4PYB2"/>
<reference evidence="2 3" key="1">
    <citation type="submission" date="2020-05" db="EMBL/GenBank/DDBJ databases">
        <title>Aquirufa sp. strain 15G-AUS-rot a new Aquirufa species.</title>
        <authorList>
            <person name="Pitt A."/>
            <person name="Hahn M.W."/>
        </authorList>
    </citation>
    <scope>NUCLEOTIDE SEQUENCE [LARGE SCALE GENOMIC DNA]</scope>
    <source>
        <strain evidence="2 3">15G-AUS-rot</strain>
    </source>
</reference>
<sequence length="173" mass="19397">MSLKVSPQELALAALLETTDSALVGELVSEQETEKNVIEVRFEAKLPAYPHWHWCVTLTQIDKRKPLQVAEINLLASENALLAPKWVPWAERLAEFRKQLRAEGKASSDAEADALIEGMRSAFSDHDPADSTEENTGHGSVKPPLKTRVRQRRVKRNQDEQNDSPEQSSDQDS</sequence>
<evidence type="ECO:0000313" key="3">
    <source>
        <dbReference type="Proteomes" id="UP000501003"/>
    </source>
</evidence>
<evidence type="ECO:0000313" key="2">
    <source>
        <dbReference type="EMBL" id="QKJ24945.1"/>
    </source>
</evidence>
<evidence type="ECO:0000256" key="1">
    <source>
        <dbReference type="SAM" id="MobiDB-lite"/>
    </source>
</evidence>
<feature type="compositionally biased region" description="Basic residues" evidence="1">
    <location>
        <begin position="145"/>
        <end position="155"/>
    </location>
</feature>
<dbReference type="InterPro" id="IPR021391">
    <property type="entry name" value="DUF3027"/>
</dbReference>